<dbReference type="RefSeq" id="WP_111729156.1">
    <property type="nucleotide sequence ID" value="NZ_QHKO01000002.1"/>
</dbReference>
<keyword evidence="3" id="KW-1185">Reference proteome</keyword>
<sequence length="555" mass="61716">MRRVLPLLQRPLVYRSAIGLYVLIMISLITASVAIGNRDVRSALYLTGSSTWQPHQPQALRALFFDAAVGTNLAPDHFEVHWNTPNAPPLAKGEAGPGYFIHLNIPPIDRLAPEQHDSEQHEVCALAKRDTFPDMRACWEVDLLPPAETLDEALNRAIGTTTSRDPNQHTRHPVLQDDNPASELVLQLGPADGELVRSLPDRIWLRVLERSSGAPVQARIELTRVRGLAQGPLTTSLTTDPLGLASLDLTVLTELELTARLYHLDEELSPEASPREPATFTLRLTTVPAQLSLALPKPYIVAGEPLEGLVHTIRPGAPFMADLFEGTSMIAANAYGTSQSRGGFSLPTPPTDQIGPLARVQVYSSFFNPGDAWDVAHVLVLDDNSSQTLFRTTLALLQHLQELEPNAHWAPLIARLQEPSYRKFQSLDRLRPLLTYALSRLPRDFYAPQPLLNTRQQDRQALQLWKDELQQDLYRMMLLVFGLGLLIVCYFVLLGVRRHRHESRLLAEVELELEGPIHTNRAAKLEDLVTMIQVIIVLATAALFGLGIILVVSYL</sequence>
<dbReference type="AlphaFoldDB" id="A0A328C9T8"/>
<dbReference type="Proteomes" id="UP000249169">
    <property type="component" value="Unassembled WGS sequence"/>
</dbReference>
<feature type="transmembrane region" description="Helical" evidence="1">
    <location>
        <begin position="12"/>
        <end position="35"/>
    </location>
</feature>
<proteinExistence type="predicted"/>
<keyword evidence="1" id="KW-1133">Transmembrane helix</keyword>
<dbReference type="OrthoDB" id="5485014at2"/>
<organism evidence="2 3">
    <name type="scientific">Lujinxingia litoralis</name>
    <dbReference type="NCBI Taxonomy" id="2211119"/>
    <lineage>
        <taxon>Bacteria</taxon>
        <taxon>Deltaproteobacteria</taxon>
        <taxon>Bradymonadales</taxon>
        <taxon>Lujinxingiaceae</taxon>
        <taxon>Lujinxingia</taxon>
    </lineage>
</organism>
<reference evidence="2 3" key="1">
    <citation type="submission" date="2018-05" db="EMBL/GenBank/DDBJ databases">
        <title>Lujinxingia marina gen. nov. sp. nov., a new facultative anaerobic member of the class Deltaproteobacteria, and proposal of Lujinxingaceae fam. nov.</title>
        <authorList>
            <person name="Li C.-M."/>
        </authorList>
    </citation>
    <scope>NUCLEOTIDE SEQUENCE [LARGE SCALE GENOMIC DNA]</scope>
    <source>
        <strain evidence="2 3">B210</strain>
    </source>
</reference>
<feature type="transmembrane region" description="Helical" evidence="1">
    <location>
        <begin position="528"/>
        <end position="554"/>
    </location>
</feature>
<keyword evidence="1" id="KW-0812">Transmembrane</keyword>
<dbReference type="EMBL" id="QHKO01000002">
    <property type="protein sequence ID" value="RAL23902.1"/>
    <property type="molecule type" value="Genomic_DNA"/>
</dbReference>
<name>A0A328C9T8_9DELT</name>
<comment type="caution">
    <text evidence="2">The sequence shown here is derived from an EMBL/GenBank/DDBJ whole genome shotgun (WGS) entry which is preliminary data.</text>
</comment>
<keyword evidence="1" id="KW-0472">Membrane</keyword>
<evidence type="ECO:0000256" key="1">
    <source>
        <dbReference type="SAM" id="Phobius"/>
    </source>
</evidence>
<protein>
    <submittedName>
        <fullName evidence="2">Uncharacterized protein</fullName>
    </submittedName>
</protein>
<evidence type="ECO:0000313" key="2">
    <source>
        <dbReference type="EMBL" id="RAL23902.1"/>
    </source>
</evidence>
<feature type="transmembrane region" description="Helical" evidence="1">
    <location>
        <begin position="473"/>
        <end position="496"/>
    </location>
</feature>
<gene>
    <name evidence="2" type="ORF">DL240_07075</name>
</gene>
<evidence type="ECO:0000313" key="3">
    <source>
        <dbReference type="Proteomes" id="UP000249169"/>
    </source>
</evidence>
<accession>A0A328C9T8</accession>